<sequence>MLDIDLTMFKASIHSLRKSDSADIDIDIFAMDKKINEFERDVRRKVMTHLAVGGKEDIGSGLVLVSVVIDIERIGDYTKNIYDLAVNHPEKLDGGVVEENLADVEKISFDLFEESIDAFKNQDIKRARNLMGLYKENISSQCDAITNEIISGKIKDIEVGRATTVALYARYLKRIAAHSRNLISSIVNPFERIGYPEK</sequence>
<proteinExistence type="predicted"/>
<dbReference type="InterPro" id="IPR038078">
    <property type="entry name" value="PhoU-like_sf"/>
</dbReference>
<dbReference type="PANTHER" id="PTHR42930">
    <property type="entry name" value="PHOSPHATE-SPECIFIC TRANSPORT SYSTEM ACCESSORY PROTEIN PHOU"/>
    <property type="match status" value="1"/>
</dbReference>
<dbReference type="SUPFAM" id="SSF109755">
    <property type="entry name" value="PhoU-like"/>
    <property type="match status" value="1"/>
</dbReference>
<protein>
    <recommendedName>
        <fullName evidence="1">PhoU domain-containing protein</fullName>
    </recommendedName>
</protein>
<gene>
    <name evidence="2" type="ORF">METZ01_LOCUS153127</name>
</gene>
<dbReference type="GO" id="GO:0030643">
    <property type="term" value="P:intracellular phosphate ion homeostasis"/>
    <property type="evidence" value="ECO:0007669"/>
    <property type="project" value="InterPro"/>
</dbReference>
<dbReference type="InterPro" id="IPR028366">
    <property type="entry name" value="PhoU"/>
</dbReference>
<dbReference type="EMBL" id="UINC01025174">
    <property type="protein sequence ID" value="SVB00273.1"/>
    <property type="molecule type" value="Genomic_DNA"/>
</dbReference>
<dbReference type="PANTHER" id="PTHR42930:SF3">
    <property type="entry name" value="PHOSPHATE-SPECIFIC TRANSPORT SYSTEM ACCESSORY PROTEIN PHOU"/>
    <property type="match status" value="1"/>
</dbReference>
<organism evidence="2">
    <name type="scientific">marine metagenome</name>
    <dbReference type="NCBI Taxonomy" id="408172"/>
    <lineage>
        <taxon>unclassified sequences</taxon>
        <taxon>metagenomes</taxon>
        <taxon>ecological metagenomes</taxon>
    </lineage>
</organism>
<feature type="domain" description="PhoU" evidence="1">
    <location>
        <begin position="106"/>
        <end position="183"/>
    </location>
</feature>
<name>A0A382AH14_9ZZZZ</name>
<dbReference type="GO" id="GO:0045936">
    <property type="term" value="P:negative regulation of phosphate metabolic process"/>
    <property type="evidence" value="ECO:0007669"/>
    <property type="project" value="InterPro"/>
</dbReference>
<evidence type="ECO:0000313" key="2">
    <source>
        <dbReference type="EMBL" id="SVB00273.1"/>
    </source>
</evidence>
<accession>A0A382AH14</accession>
<dbReference type="AlphaFoldDB" id="A0A382AH14"/>
<dbReference type="InterPro" id="IPR026022">
    <property type="entry name" value="PhoU_dom"/>
</dbReference>
<dbReference type="Gene3D" id="1.20.58.220">
    <property type="entry name" value="Phosphate transport system protein phou homolog 2, domain 2"/>
    <property type="match status" value="2"/>
</dbReference>
<evidence type="ECO:0000259" key="1">
    <source>
        <dbReference type="Pfam" id="PF01895"/>
    </source>
</evidence>
<reference evidence="2" key="1">
    <citation type="submission" date="2018-05" db="EMBL/GenBank/DDBJ databases">
        <authorList>
            <person name="Lanie J.A."/>
            <person name="Ng W.-L."/>
            <person name="Kazmierczak K.M."/>
            <person name="Andrzejewski T.M."/>
            <person name="Davidsen T.M."/>
            <person name="Wayne K.J."/>
            <person name="Tettelin H."/>
            <person name="Glass J.I."/>
            <person name="Rusch D."/>
            <person name="Podicherti R."/>
            <person name="Tsui H.-C.T."/>
            <person name="Winkler M.E."/>
        </authorList>
    </citation>
    <scope>NUCLEOTIDE SEQUENCE</scope>
</reference>
<feature type="domain" description="PhoU" evidence="1">
    <location>
        <begin position="1"/>
        <end position="83"/>
    </location>
</feature>
<dbReference type="Pfam" id="PF01895">
    <property type="entry name" value="PhoU"/>
    <property type="match status" value="2"/>
</dbReference>